<dbReference type="Pfam" id="PF01094">
    <property type="entry name" value="ANF_receptor"/>
    <property type="match status" value="1"/>
</dbReference>
<gene>
    <name evidence="8" type="ORF">TELCIR_00147</name>
</gene>
<keyword evidence="6" id="KW-0456">Lyase</keyword>
<proteinExistence type="predicted"/>
<evidence type="ECO:0000256" key="4">
    <source>
        <dbReference type="ARBA" id="ARBA00022989"/>
    </source>
</evidence>
<evidence type="ECO:0000313" key="8">
    <source>
        <dbReference type="EMBL" id="PIO77733.1"/>
    </source>
</evidence>
<feature type="domain" description="Receptor ligand binding region" evidence="7">
    <location>
        <begin position="134"/>
        <end position="315"/>
    </location>
</feature>
<dbReference type="InterPro" id="IPR050401">
    <property type="entry name" value="Cyclic_nucleotide_synthase"/>
</dbReference>
<dbReference type="SUPFAM" id="SSF53822">
    <property type="entry name" value="Periplasmic binding protein-like I"/>
    <property type="match status" value="1"/>
</dbReference>
<dbReference type="GO" id="GO:0007168">
    <property type="term" value="P:receptor guanylyl cyclase signaling pathway"/>
    <property type="evidence" value="ECO:0007669"/>
    <property type="project" value="TreeGrafter"/>
</dbReference>
<evidence type="ECO:0000313" key="9">
    <source>
        <dbReference type="Proteomes" id="UP000230423"/>
    </source>
</evidence>
<dbReference type="InterPro" id="IPR001828">
    <property type="entry name" value="ANF_lig-bd_rcpt"/>
</dbReference>
<dbReference type="GO" id="GO:0001653">
    <property type="term" value="F:peptide receptor activity"/>
    <property type="evidence" value="ECO:0007669"/>
    <property type="project" value="TreeGrafter"/>
</dbReference>
<keyword evidence="5" id="KW-0472">Membrane</keyword>
<accession>A0A2G9V5E6</accession>
<dbReference type="AlphaFoldDB" id="A0A2G9V5E6"/>
<reference evidence="8 9" key="1">
    <citation type="submission" date="2015-09" db="EMBL/GenBank/DDBJ databases">
        <title>Draft genome of the parasitic nematode Teladorsagia circumcincta isolate WARC Sus (inbred).</title>
        <authorList>
            <person name="Mitreva M."/>
        </authorList>
    </citation>
    <scope>NUCLEOTIDE SEQUENCE [LARGE SCALE GENOMIC DNA]</scope>
    <source>
        <strain evidence="8 9">S</strain>
    </source>
</reference>
<evidence type="ECO:0000259" key="7">
    <source>
        <dbReference type="Pfam" id="PF01094"/>
    </source>
</evidence>
<sequence>MVVDIGCGLFVDDCGDPPATLCAASGRVLNIGLMFVDGIPGMDITVGYKTSASAVLIAKDRVFNENLLPGYDFNFTVRFDQCIETAAAGITVELIRDLNMDGIFGPTCSYHRYFNDGRNNHHFHLPDAGCDARDVVVICLAEGGGYKRSFLLAAKDGGFLNDEFLYIFADTKTKGYFAPLAGGKELAIWLDVKGKKDGRDEEAKDAFGRTLHMGAGALADAYKNFSQLVVSRMKEAPFYCTEDCKGDEYSAASVYAGQLHDAFYTYARALNLSLQADPDAYRNGSQLFDNIVMSFQGISGPVDISENGTRKPVFYLDSLDSSGVQVLYGTIAVDGYKGSYKPLYTNEADLWWATAGLRPLAVPRCGFSGNEVHAQDLEYQKYKLVAMHKNTVPCLHKECVAAMKHEARMQLESQDCLEMRKVKVEFLKKYLFL</sequence>
<evidence type="ECO:0000256" key="3">
    <source>
        <dbReference type="ARBA" id="ARBA00022741"/>
    </source>
</evidence>
<keyword evidence="4" id="KW-1133">Transmembrane helix</keyword>
<keyword evidence="2" id="KW-0812">Transmembrane</keyword>
<dbReference type="CDD" id="cd06352">
    <property type="entry name" value="PBP1_NPR_GC-like"/>
    <property type="match status" value="1"/>
</dbReference>
<evidence type="ECO:0000256" key="2">
    <source>
        <dbReference type="ARBA" id="ARBA00022692"/>
    </source>
</evidence>
<dbReference type="Proteomes" id="UP000230423">
    <property type="component" value="Unassembled WGS sequence"/>
</dbReference>
<dbReference type="OrthoDB" id="5858212at2759"/>
<dbReference type="InterPro" id="IPR028082">
    <property type="entry name" value="Peripla_BP_I"/>
</dbReference>
<evidence type="ECO:0000256" key="5">
    <source>
        <dbReference type="ARBA" id="ARBA00023136"/>
    </source>
</evidence>
<organism evidence="8 9">
    <name type="scientific">Teladorsagia circumcincta</name>
    <name type="common">Brown stomach worm</name>
    <name type="synonym">Ostertagia circumcincta</name>
    <dbReference type="NCBI Taxonomy" id="45464"/>
    <lineage>
        <taxon>Eukaryota</taxon>
        <taxon>Metazoa</taxon>
        <taxon>Ecdysozoa</taxon>
        <taxon>Nematoda</taxon>
        <taxon>Chromadorea</taxon>
        <taxon>Rhabditida</taxon>
        <taxon>Rhabditina</taxon>
        <taxon>Rhabditomorpha</taxon>
        <taxon>Strongyloidea</taxon>
        <taxon>Trichostrongylidae</taxon>
        <taxon>Teladorsagia</taxon>
    </lineage>
</organism>
<dbReference type="GO" id="GO:0005886">
    <property type="term" value="C:plasma membrane"/>
    <property type="evidence" value="ECO:0007669"/>
    <property type="project" value="TreeGrafter"/>
</dbReference>
<keyword evidence="3" id="KW-0547">Nucleotide-binding</keyword>
<comment type="subcellular location">
    <subcellularLocation>
        <location evidence="1">Membrane</location>
    </subcellularLocation>
</comment>
<dbReference type="GO" id="GO:0000166">
    <property type="term" value="F:nucleotide binding"/>
    <property type="evidence" value="ECO:0007669"/>
    <property type="project" value="UniProtKB-KW"/>
</dbReference>
<dbReference type="PANTHER" id="PTHR11920">
    <property type="entry name" value="GUANYLYL CYCLASE"/>
    <property type="match status" value="1"/>
</dbReference>
<evidence type="ECO:0000256" key="1">
    <source>
        <dbReference type="ARBA" id="ARBA00004370"/>
    </source>
</evidence>
<keyword evidence="9" id="KW-1185">Reference proteome</keyword>
<evidence type="ECO:0000256" key="6">
    <source>
        <dbReference type="ARBA" id="ARBA00023239"/>
    </source>
</evidence>
<protein>
    <recommendedName>
        <fullName evidence="7">Receptor ligand binding region domain-containing protein</fullName>
    </recommendedName>
</protein>
<dbReference type="EMBL" id="KZ344988">
    <property type="protein sequence ID" value="PIO77733.1"/>
    <property type="molecule type" value="Genomic_DNA"/>
</dbReference>
<dbReference type="GO" id="GO:0004383">
    <property type="term" value="F:guanylate cyclase activity"/>
    <property type="evidence" value="ECO:0007669"/>
    <property type="project" value="TreeGrafter"/>
</dbReference>
<dbReference type="GO" id="GO:0004016">
    <property type="term" value="F:adenylate cyclase activity"/>
    <property type="evidence" value="ECO:0007669"/>
    <property type="project" value="TreeGrafter"/>
</dbReference>
<dbReference type="Gene3D" id="3.40.50.2300">
    <property type="match status" value="2"/>
</dbReference>
<name>A0A2G9V5E6_TELCI</name>
<dbReference type="PANTHER" id="PTHR11920:SF495">
    <property type="entry name" value="RECEPTOR-TYPE GUANYLATE CYCLASE GCY-7"/>
    <property type="match status" value="1"/>
</dbReference>